<dbReference type="AlphaFoldDB" id="A0A433KK76"/>
<comment type="caution">
    <text evidence="3">The sequence shown here is derived from an EMBL/GenBank/DDBJ whole genome shotgun (WGS) entry which is preliminary data.</text>
</comment>
<gene>
    <name evidence="3" type="ORF">ELY38_14130</name>
</gene>
<reference evidence="3 4" key="1">
    <citation type="submission" date="2018-12" db="EMBL/GenBank/DDBJ databases">
        <title>three novel Halomonas strain isolated from plants.</title>
        <authorList>
            <person name="Sun C."/>
        </authorList>
    </citation>
    <scope>NUCLEOTIDE SEQUENCE [LARGE SCALE GENOMIC DNA]</scope>
    <source>
        <strain evidence="3 4">JCM 18142</strain>
    </source>
</reference>
<keyword evidence="4" id="KW-1185">Reference proteome</keyword>
<organism evidence="3 4">
    <name type="scientific">Vreelandella nanhaiensis</name>
    <dbReference type="NCBI Taxonomy" id="1258546"/>
    <lineage>
        <taxon>Bacteria</taxon>
        <taxon>Pseudomonadati</taxon>
        <taxon>Pseudomonadota</taxon>
        <taxon>Gammaproteobacteria</taxon>
        <taxon>Oceanospirillales</taxon>
        <taxon>Halomonadaceae</taxon>
        <taxon>Vreelandella</taxon>
    </lineage>
</organism>
<dbReference type="SUPFAM" id="SSF53756">
    <property type="entry name" value="UDP-Glycosyltransferase/glycogen phosphorylase"/>
    <property type="match status" value="1"/>
</dbReference>
<sequence length="459" mass="53181">MCGDWLIYLECLKGGKMAYDVTTRNFFRRHSASQVHKVEGTEVYFAEREAITRYVVEHFAVNRRMIKKAFTAIDHEWQRFQHKHPGRKLLECYDKSGLKAAARWFQQQSHVAFYVHGMTFSRGGIERLAAQLANHMVENGWQVTIYCRVHQRSTSIYPLYESVRVVPIFDEHKLDTSVKALNYALTHDHIDVFVPMLSEWLFEPIVEAAQNTGVTIIASEHNDPWKIEELWWNHEKRVACFEKVDAIHFLLNKYIESVPKHLHDKVITIPNGVEIPNQINLENREKLIVSVGRLVPQKRFDSLIEAVSLVQENLRGTGHRVEIYGEGELRNSLMQQIQQQNVEDIVFLMGNTSEIEKVYQRADFFVLASDFEGLPVTLLEALSYGLPVIGFKHCNGPNEIIRPEQEGLLVDSVQSLAEAIEIMINNNNDRIKPYNRAKDYSLANFYESWKEKLIDIVKV</sequence>
<feature type="domain" description="Glycosyl transferase family 1" evidence="1">
    <location>
        <begin position="275"/>
        <end position="438"/>
    </location>
</feature>
<feature type="domain" description="Glycosyltransferase subfamily 4-like N-terminal" evidence="2">
    <location>
        <begin position="123"/>
        <end position="274"/>
    </location>
</feature>
<dbReference type="GO" id="GO:0016757">
    <property type="term" value="F:glycosyltransferase activity"/>
    <property type="evidence" value="ECO:0007669"/>
    <property type="project" value="InterPro"/>
</dbReference>
<evidence type="ECO:0000259" key="1">
    <source>
        <dbReference type="Pfam" id="PF00534"/>
    </source>
</evidence>
<evidence type="ECO:0000259" key="2">
    <source>
        <dbReference type="Pfam" id="PF13439"/>
    </source>
</evidence>
<dbReference type="Gene3D" id="3.40.50.2000">
    <property type="entry name" value="Glycogen Phosphorylase B"/>
    <property type="match status" value="2"/>
</dbReference>
<dbReference type="Pfam" id="PF13439">
    <property type="entry name" value="Glyco_transf_4"/>
    <property type="match status" value="1"/>
</dbReference>
<dbReference type="Proteomes" id="UP000287023">
    <property type="component" value="Unassembled WGS sequence"/>
</dbReference>
<dbReference type="PANTHER" id="PTHR12526">
    <property type="entry name" value="GLYCOSYLTRANSFERASE"/>
    <property type="match status" value="1"/>
</dbReference>
<dbReference type="OrthoDB" id="9792269at2"/>
<dbReference type="InterPro" id="IPR001296">
    <property type="entry name" value="Glyco_trans_1"/>
</dbReference>
<keyword evidence="3" id="KW-0808">Transferase</keyword>
<proteinExistence type="predicted"/>
<dbReference type="PANTHER" id="PTHR12526:SF630">
    <property type="entry name" value="GLYCOSYLTRANSFERASE"/>
    <property type="match status" value="1"/>
</dbReference>
<name>A0A433KK76_9GAMM</name>
<dbReference type="InterPro" id="IPR028098">
    <property type="entry name" value="Glyco_trans_4-like_N"/>
</dbReference>
<dbReference type="Pfam" id="PF00534">
    <property type="entry name" value="Glycos_transf_1"/>
    <property type="match status" value="1"/>
</dbReference>
<dbReference type="GO" id="GO:1901135">
    <property type="term" value="P:carbohydrate derivative metabolic process"/>
    <property type="evidence" value="ECO:0007669"/>
    <property type="project" value="UniProtKB-ARBA"/>
</dbReference>
<evidence type="ECO:0000313" key="4">
    <source>
        <dbReference type="Proteomes" id="UP000287023"/>
    </source>
</evidence>
<protein>
    <submittedName>
        <fullName evidence="3">Glycosyltransferase family 4 protein</fullName>
    </submittedName>
</protein>
<evidence type="ECO:0000313" key="3">
    <source>
        <dbReference type="EMBL" id="RUR29981.1"/>
    </source>
</evidence>
<dbReference type="EMBL" id="RZHF01000020">
    <property type="protein sequence ID" value="RUR29981.1"/>
    <property type="molecule type" value="Genomic_DNA"/>
</dbReference>
<accession>A0A433KK76</accession>